<reference evidence="2 3" key="1">
    <citation type="journal article" date="2019" name="Nat. Microbiol.">
        <title>Mediterranean grassland soil C-N compound turnover is dependent on rainfall and depth, and is mediated by genomically divergent microorganisms.</title>
        <authorList>
            <person name="Diamond S."/>
            <person name="Andeer P.F."/>
            <person name="Li Z."/>
            <person name="Crits-Christoph A."/>
            <person name="Burstein D."/>
            <person name="Anantharaman K."/>
            <person name="Lane K.R."/>
            <person name="Thomas B.C."/>
            <person name="Pan C."/>
            <person name="Northen T.R."/>
            <person name="Banfield J.F."/>
        </authorList>
    </citation>
    <scope>NUCLEOTIDE SEQUENCE [LARGE SCALE GENOMIC DNA]</scope>
    <source>
        <strain evidence="2">NP_8</strain>
    </source>
</reference>
<accession>A0A537IWE2</accession>
<dbReference type="Proteomes" id="UP000318834">
    <property type="component" value="Unassembled WGS sequence"/>
</dbReference>
<gene>
    <name evidence="2" type="ORF">E6H05_06235</name>
</gene>
<dbReference type="EMBL" id="VBAP01000042">
    <property type="protein sequence ID" value="TMI75638.1"/>
    <property type="molecule type" value="Genomic_DNA"/>
</dbReference>
<protein>
    <submittedName>
        <fullName evidence="2">Cupin domain-containing protein</fullName>
    </submittedName>
</protein>
<dbReference type="Gene3D" id="2.60.120.10">
    <property type="entry name" value="Jelly Rolls"/>
    <property type="match status" value="2"/>
</dbReference>
<dbReference type="PANTHER" id="PTHR38599">
    <property type="entry name" value="CUPIN DOMAIN PROTEIN (AFU_ORTHOLOGUE AFUA_3G13620)"/>
    <property type="match status" value="1"/>
</dbReference>
<dbReference type="InterPro" id="IPR011051">
    <property type="entry name" value="RmlC_Cupin_sf"/>
</dbReference>
<dbReference type="Pfam" id="PF07883">
    <property type="entry name" value="Cupin_2"/>
    <property type="match status" value="2"/>
</dbReference>
<evidence type="ECO:0000313" key="3">
    <source>
        <dbReference type="Proteomes" id="UP000318834"/>
    </source>
</evidence>
<dbReference type="CDD" id="cd02236">
    <property type="entry name" value="cupin_CV2614-like"/>
    <property type="match status" value="2"/>
</dbReference>
<proteinExistence type="predicted"/>
<comment type="caution">
    <text evidence="2">The sequence shown here is derived from an EMBL/GenBank/DDBJ whole genome shotgun (WGS) entry which is preliminary data.</text>
</comment>
<dbReference type="SUPFAM" id="SSF51182">
    <property type="entry name" value="RmlC-like cupins"/>
    <property type="match status" value="2"/>
</dbReference>
<sequence>MTRRMVAVLFALAFIVTIPGPPAVGQVGFKSTTILQSQTTVTGQPIEFPLFRNQFTGILLELAPGGETGVHLHPFPLAVIVLEGTVTVEMEGHPPGVFNAGQAFVETINTFHNGFNRGTVPMKALLVFAGEEGKAPLVWRAGATPVGLKATPVIQTKTTVIGQPIAFPLWGKDQLSVVAIEITPGGQAGRHQHPVPTFVYVLEGTGFTVEVEGHGQRVYSAGQAYAESMNTWHNAFNRGTGLAKVLVVFAGEDGVPNSIRP</sequence>
<dbReference type="AlphaFoldDB" id="A0A537IWE2"/>
<organism evidence="2 3">
    <name type="scientific">Candidatus Segetimicrobium genomatis</name>
    <dbReference type="NCBI Taxonomy" id="2569760"/>
    <lineage>
        <taxon>Bacteria</taxon>
        <taxon>Bacillati</taxon>
        <taxon>Candidatus Sysuimicrobiota</taxon>
        <taxon>Candidatus Sysuimicrobiia</taxon>
        <taxon>Candidatus Sysuimicrobiales</taxon>
        <taxon>Candidatus Segetimicrobiaceae</taxon>
        <taxon>Candidatus Segetimicrobium</taxon>
    </lineage>
</organism>
<feature type="domain" description="Cupin type-2" evidence="1">
    <location>
        <begin position="181"/>
        <end position="249"/>
    </location>
</feature>
<dbReference type="PANTHER" id="PTHR38599:SF1">
    <property type="entry name" value="CUPIN DOMAIN PROTEIN (AFU_ORTHOLOGUE AFUA_3G13620)"/>
    <property type="match status" value="1"/>
</dbReference>
<feature type="domain" description="Cupin type-2" evidence="1">
    <location>
        <begin position="59"/>
        <end position="128"/>
    </location>
</feature>
<name>A0A537IWE2_9BACT</name>
<evidence type="ECO:0000313" key="2">
    <source>
        <dbReference type="EMBL" id="TMI75638.1"/>
    </source>
</evidence>
<dbReference type="InterPro" id="IPR014710">
    <property type="entry name" value="RmlC-like_jellyroll"/>
</dbReference>
<dbReference type="InterPro" id="IPR013096">
    <property type="entry name" value="Cupin_2"/>
</dbReference>
<evidence type="ECO:0000259" key="1">
    <source>
        <dbReference type="Pfam" id="PF07883"/>
    </source>
</evidence>